<dbReference type="Gene3D" id="3.40.710.10">
    <property type="entry name" value="DD-peptidase/beta-lactamase superfamily"/>
    <property type="match status" value="1"/>
</dbReference>
<sequence length="378" mass="39499">MKLWGTIAVLLVALSACAGDGEPGAGETTGDWEFPEAATATLAPDKAAKLQAALDKIVADQALESGARGVTAAVVGHQWTWSGAAGKDAVGTPLRPTTAMGVASITKTFVAAEIMLLVKAGKVDLDAPLSTYVKHKLTANGATVRQHLSMTSGVPNYLPGDYSRMDQVIKAGPAKHWTPEQALGYDSAPVGAPGTFNYSNPSFQLLGLLIEKVTGKPLATVLRRDLATPAGLKHAAFQDGEKPQPPVAEDTNPVCGPPDGYLPCRAVASLSAANAGLAADAPTVALWGYQLYYGHVIPQELVDQMTPNMGQYGLGTMLFEHQFPPLLPSYGHRGQMPDHTSLLVVGSNVSVAILLADGNKNVDATMTQFLTAVQPLLT</sequence>
<dbReference type="EMBL" id="BAAANF010000009">
    <property type="protein sequence ID" value="GAA1683530.1"/>
    <property type="molecule type" value="Genomic_DNA"/>
</dbReference>
<feature type="domain" description="Beta-lactamase-related" evidence="2">
    <location>
        <begin position="56"/>
        <end position="364"/>
    </location>
</feature>
<organism evidence="3 4">
    <name type="scientific">Kribbella yunnanensis</name>
    <dbReference type="NCBI Taxonomy" id="190194"/>
    <lineage>
        <taxon>Bacteria</taxon>
        <taxon>Bacillati</taxon>
        <taxon>Actinomycetota</taxon>
        <taxon>Actinomycetes</taxon>
        <taxon>Propionibacteriales</taxon>
        <taxon>Kribbellaceae</taxon>
        <taxon>Kribbella</taxon>
    </lineage>
</organism>
<feature type="chain" id="PRO_5046728860" evidence="1">
    <location>
        <begin position="19"/>
        <end position="378"/>
    </location>
</feature>
<dbReference type="Proteomes" id="UP001500280">
    <property type="component" value="Unassembled WGS sequence"/>
</dbReference>
<dbReference type="PANTHER" id="PTHR43283:SF7">
    <property type="entry name" value="BETA-LACTAMASE-RELATED DOMAIN-CONTAINING PROTEIN"/>
    <property type="match status" value="1"/>
</dbReference>
<feature type="signal peptide" evidence="1">
    <location>
        <begin position="1"/>
        <end position="18"/>
    </location>
</feature>
<protein>
    <submittedName>
        <fullName evidence="3">Serine hydrolase domain-containing protein</fullName>
    </submittedName>
</protein>
<evidence type="ECO:0000259" key="2">
    <source>
        <dbReference type="Pfam" id="PF00144"/>
    </source>
</evidence>
<dbReference type="RefSeq" id="WP_344150918.1">
    <property type="nucleotide sequence ID" value="NZ_BAAANF010000009.1"/>
</dbReference>
<dbReference type="PROSITE" id="PS51257">
    <property type="entry name" value="PROKAR_LIPOPROTEIN"/>
    <property type="match status" value="1"/>
</dbReference>
<gene>
    <name evidence="3" type="ORF">GCM10009745_29920</name>
</gene>
<evidence type="ECO:0000256" key="1">
    <source>
        <dbReference type="SAM" id="SignalP"/>
    </source>
</evidence>
<keyword evidence="3" id="KW-0378">Hydrolase</keyword>
<dbReference type="PANTHER" id="PTHR43283">
    <property type="entry name" value="BETA-LACTAMASE-RELATED"/>
    <property type="match status" value="1"/>
</dbReference>
<dbReference type="InterPro" id="IPR001466">
    <property type="entry name" value="Beta-lactam-related"/>
</dbReference>
<reference evidence="4" key="1">
    <citation type="journal article" date="2019" name="Int. J. Syst. Evol. Microbiol.">
        <title>The Global Catalogue of Microorganisms (GCM) 10K type strain sequencing project: providing services to taxonomists for standard genome sequencing and annotation.</title>
        <authorList>
            <consortium name="The Broad Institute Genomics Platform"/>
            <consortium name="The Broad Institute Genome Sequencing Center for Infectious Disease"/>
            <person name="Wu L."/>
            <person name="Ma J."/>
        </authorList>
    </citation>
    <scope>NUCLEOTIDE SEQUENCE [LARGE SCALE GENOMIC DNA]</scope>
    <source>
        <strain evidence="4">JCM 14307</strain>
    </source>
</reference>
<evidence type="ECO:0000313" key="4">
    <source>
        <dbReference type="Proteomes" id="UP001500280"/>
    </source>
</evidence>
<dbReference type="Pfam" id="PF00144">
    <property type="entry name" value="Beta-lactamase"/>
    <property type="match status" value="1"/>
</dbReference>
<dbReference type="InterPro" id="IPR012338">
    <property type="entry name" value="Beta-lactam/transpept-like"/>
</dbReference>
<keyword evidence="1" id="KW-0732">Signal</keyword>
<accession>A0ABP4T8H4</accession>
<dbReference type="SUPFAM" id="SSF56601">
    <property type="entry name" value="beta-lactamase/transpeptidase-like"/>
    <property type="match status" value="1"/>
</dbReference>
<proteinExistence type="predicted"/>
<keyword evidence="4" id="KW-1185">Reference proteome</keyword>
<evidence type="ECO:0000313" key="3">
    <source>
        <dbReference type="EMBL" id="GAA1683530.1"/>
    </source>
</evidence>
<comment type="caution">
    <text evidence="3">The sequence shown here is derived from an EMBL/GenBank/DDBJ whole genome shotgun (WGS) entry which is preliminary data.</text>
</comment>
<dbReference type="GO" id="GO:0016787">
    <property type="term" value="F:hydrolase activity"/>
    <property type="evidence" value="ECO:0007669"/>
    <property type="project" value="UniProtKB-KW"/>
</dbReference>
<name>A0ABP4T8H4_9ACTN</name>
<dbReference type="InterPro" id="IPR050789">
    <property type="entry name" value="Diverse_Enzym_Activities"/>
</dbReference>